<dbReference type="AlphaFoldDB" id="A0A1B7HGE6"/>
<protein>
    <submittedName>
        <fullName evidence="1">Uncharacterized protein</fullName>
    </submittedName>
</protein>
<dbReference type="PATRIC" id="fig|1354255.3.peg.4522"/>
<dbReference type="InterPro" id="IPR046507">
    <property type="entry name" value="DUF6685"/>
</dbReference>
<dbReference type="RefSeq" id="WP_064556403.1">
    <property type="nucleotide sequence ID" value="NZ_LXEO01000070.1"/>
</dbReference>
<proteinExistence type="predicted"/>
<evidence type="ECO:0000313" key="2">
    <source>
        <dbReference type="Proteomes" id="UP000078286"/>
    </source>
</evidence>
<gene>
    <name evidence="1" type="ORF">M979_4390</name>
</gene>
<reference evidence="1 2" key="1">
    <citation type="submission" date="2016-04" db="EMBL/GenBank/DDBJ databases">
        <title>ATOL: Assembling a taxonomically balanced genome-scale reconstruction of the evolutionary history of the Enterobacteriaceae.</title>
        <authorList>
            <person name="Plunkett G.III."/>
            <person name="Neeno-Eckwall E.C."/>
            <person name="Glasner J.D."/>
            <person name="Perna N.T."/>
        </authorList>
    </citation>
    <scope>NUCLEOTIDE SEQUENCE [LARGE SCALE GENOMIC DNA]</scope>
    <source>
        <strain evidence="1 2">ATCC 51607</strain>
    </source>
</reference>
<accession>A0A1B7HGE6</accession>
<name>A0A1B7HGE6_9ENTR</name>
<sequence>MSDQPERGKFVDRPAEARASVWRRIAGWIREEILHSLGRPARLEGTIASGKLIPCPIIAPVDTFWTRSVVYWQDWMSSSLSSFHSRPWTIDYRKPGYQRRLESHSLAVPEVQQLISKEDVPHFSCDITDIRGISASKSLEHDIRDIDEFPILRCCELAEPVTEEHLRKNMCHWELRLDRMRFAEYPWAERRFYWLNDGGSHHFGAARYQACRLGIAVPLTGRLCRYGVNVRMISALRQQWHLFAIPADELFGSFFDAMNAFECPFGNSGLPRHMHDTEKSGIALKLVWLERGHPRASAVADVLSAAGFPDFGKQLVQLATGSAGMTSGDYAK</sequence>
<keyword evidence="2" id="KW-1185">Reference proteome</keyword>
<comment type="caution">
    <text evidence="1">The sequence shown here is derived from an EMBL/GenBank/DDBJ whole genome shotgun (WGS) entry which is preliminary data.</text>
</comment>
<dbReference type="Pfam" id="PF20390">
    <property type="entry name" value="DUF6685"/>
    <property type="match status" value="1"/>
</dbReference>
<evidence type="ECO:0000313" key="1">
    <source>
        <dbReference type="EMBL" id="OAT14704.1"/>
    </source>
</evidence>
<dbReference type="EMBL" id="LXEO01000070">
    <property type="protein sequence ID" value="OAT14704.1"/>
    <property type="molecule type" value="Genomic_DNA"/>
</dbReference>
<organism evidence="1 2">
    <name type="scientific">Buttiauxella noackiae ATCC 51607</name>
    <dbReference type="NCBI Taxonomy" id="1354255"/>
    <lineage>
        <taxon>Bacteria</taxon>
        <taxon>Pseudomonadati</taxon>
        <taxon>Pseudomonadota</taxon>
        <taxon>Gammaproteobacteria</taxon>
        <taxon>Enterobacterales</taxon>
        <taxon>Enterobacteriaceae</taxon>
        <taxon>Buttiauxella</taxon>
    </lineage>
</organism>
<dbReference type="Proteomes" id="UP000078286">
    <property type="component" value="Unassembled WGS sequence"/>
</dbReference>